<accession>A0A4C1ZM85</accession>
<dbReference type="EMBL" id="BGZK01001932">
    <property type="protein sequence ID" value="GBP88432.1"/>
    <property type="molecule type" value="Genomic_DNA"/>
</dbReference>
<name>A0A4C1ZM85_EUMVA</name>
<reference evidence="1 2" key="1">
    <citation type="journal article" date="2019" name="Commun. Biol.">
        <title>The bagworm genome reveals a unique fibroin gene that provides high tensile strength.</title>
        <authorList>
            <person name="Kono N."/>
            <person name="Nakamura H."/>
            <person name="Ohtoshi R."/>
            <person name="Tomita M."/>
            <person name="Numata K."/>
            <person name="Arakawa K."/>
        </authorList>
    </citation>
    <scope>NUCLEOTIDE SEQUENCE [LARGE SCALE GENOMIC DNA]</scope>
</reference>
<gene>
    <name evidence="1" type="ORF">EVAR_67693_1</name>
</gene>
<sequence>MSFVSFEKRQTDSLEYLNYPRQHVGLPWSRLPSGAIIPQRASTSSGGCCRPTDAADADQRVEKLKTVNKSHCLHNDNGIRRRSARWVWILSPPRPCRSAVVKIYPDLSWKIEKEICAQQSIDIK</sequence>
<proteinExistence type="predicted"/>
<comment type="caution">
    <text evidence="1">The sequence shown here is derived from an EMBL/GenBank/DDBJ whole genome shotgun (WGS) entry which is preliminary data.</text>
</comment>
<protein>
    <submittedName>
        <fullName evidence="1">Uncharacterized protein</fullName>
    </submittedName>
</protein>
<evidence type="ECO:0000313" key="1">
    <source>
        <dbReference type="EMBL" id="GBP88432.1"/>
    </source>
</evidence>
<dbReference type="Proteomes" id="UP000299102">
    <property type="component" value="Unassembled WGS sequence"/>
</dbReference>
<organism evidence="1 2">
    <name type="scientific">Eumeta variegata</name>
    <name type="common">Bagworm moth</name>
    <name type="synonym">Eumeta japonica</name>
    <dbReference type="NCBI Taxonomy" id="151549"/>
    <lineage>
        <taxon>Eukaryota</taxon>
        <taxon>Metazoa</taxon>
        <taxon>Ecdysozoa</taxon>
        <taxon>Arthropoda</taxon>
        <taxon>Hexapoda</taxon>
        <taxon>Insecta</taxon>
        <taxon>Pterygota</taxon>
        <taxon>Neoptera</taxon>
        <taxon>Endopterygota</taxon>
        <taxon>Lepidoptera</taxon>
        <taxon>Glossata</taxon>
        <taxon>Ditrysia</taxon>
        <taxon>Tineoidea</taxon>
        <taxon>Psychidae</taxon>
        <taxon>Oiketicinae</taxon>
        <taxon>Eumeta</taxon>
    </lineage>
</organism>
<evidence type="ECO:0000313" key="2">
    <source>
        <dbReference type="Proteomes" id="UP000299102"/>
    </source>
</evidence>
<keyword evidence="2" id="KW-1185">Reference proteome</keyword>
<dbReference type="AlphaFoldDB" id="A0A4C1ZM85"/>